<organism evidence="2 3">
    <name type="scientific">Bradyrhizobium jicamae</name>
    <dbReference type="NCBI Taxonomy" id="280332"/>
    <lineage>
        <taxon>Bacteria</taxon>
        <taxon>Pseudomonadati</taxon>
        <taxon>Pseudomonadota</taxon>
        <taxon>Alphaproteobacteria</taxon>
        <taxon>Hyphomicrobiales</taxon>
        <taxon>Nitrobacteraceae</taxon>
        <taxon>Bradyrhizobium</taxon>
    </lineage>
</organism>
<evidence type="ECO:0000313" key="2">
    <source>
        <dbReference type="EMBL" id="MBR0798461.1"/>
    </source>
</evidence>
<gene>
    <name evidence="2" type="ORF">JQ615_24030</name>
</gene>
<reference evidence="3" key="1">
    <citation type="journal article" date="2021" name="ISME J.">
        <title>Evolutionary origin and ecological implication of a unique nif island in free-living Bradyrhizobium lineages.</title>
        <authorList>
            <person name="Tao J."/>
        </authorList>
    </citation>
    <scope>NUCLEOTIDE SEQUENCE [LARGE SCALE GENOMIC DNA]</scope>
    <source>
        <strain evidence="3">SZCCT0434</strain>
    </source>
</reference>
<dbReference type="RefSeq" id="WP_212493784.1">
    <property type="nucleotide sequence ID" value="NZ_JAFCJH010000027.1"/>
</dbReference>
<proteinExistence type="predicted"/>
<keyword evidence="3" id="KW-1185">Reference proteome</keyword>
<dbReference type="EMBL" id="JAFCJH010000027">
    <property type="protein sequence ID" value="MBR0798461.1"/>
    <property type="molecule type" value="Genomic_DNA"/>
</dbReference>
<protein>
    <submittedName>
        <fullName evidence="2">DUF3298 domain-containing protein</fullName>
    </submittedName>
</protein>
<dbReference type="Pfam" id="PF11738">
    <property type="entry name" value="DUF3298"/>
    <property type="match status" value="1"/>
</dbReference>
<sequence length="247" mass="26992">MLAGLSLPARAADPRPDATIKNRNVEANVYLDDKVKADAALADDCLTEGKAWIAKNAAEAAAARKSDPQFFKVGGWSFERRYSVRSVVDGHYISVLRDDYMDTHAAHPNTDVNTILWDSTARKRISIRPFFTETSDGGPTMKAMVSAVTTALNAEKNKRDAGETATAEWYKELRPTLLKIGAVALAPSTVSGKSSGLTFHYPPYAVGPYAEGQYVAFVPWETLRSYLTPEGMKIFGGARPKGDEEEQ</sequence>
<name>A0ABS5FNY2_9BRAD</name>
<accession>A0ABS5FNY2</accession>
<dbReference type="Gene3D" id="3.90.640.20">
    <property type="entry name" value="Heat-shock cognate protein, ATPase"/>
    <property type="match status" value="1"/>
</dbReference>
<comment type="caution">
    <text evidence="2">The sequence shown here is derived from an EMBL/GenBank/DDBJ whole genome shotgun (WGS) entry which is preliminary data.</text>
</comment>
<dbReference type="Proteomes" id="UP001315278">
    <property type="component" value="Unassembled WGS sequence"/>
</dbReference>
<evidence type="ECO:0000313" key="3">
    <source>
        <dbReference type="Proteomes" id="UP001315278"/>
    </source>
</evidence>
<evidence type="ECO:0000259" key="1">
    <source>
        <dbReference type="Pfam" id="PF11738"/>
    </source>
</evidence>
<dbReference type="InterPro" id="IPR037126">
    <property type="entry name" value="PdaC/RsiV-like_sf"/>
</dbReference>
<feature type="domain" description="DUF3298" evidence="1">
    <location>
        <begin position="193"/>
        <end position="221"/>
    </location>
</feature>
<dbReference type="InterPro" id="IPR021729">
    <property type="entry name" value="DUF3298"/>
</dbReference>